<organism evidence="1 2">
    <name type="scientific">Botryobasidium botryosum (strain FD-172 SS1)</name>
    <dbReference type="NCBI Taxonomy" id="930990"/>
    <lineage>
        <taxon>Eukaryota</taxon>
        <taxon>Fungi</taxon>
        <taxon>Dikarya</taxon>
        <taxon>Basidiomycota</taxon>
        <taxon>Agaricomycotina</taxon>
        <taxon>Agaricomycetes</taxon>
        <taxon>Cantharellales</taxon>
        <taxon>Botryobasidiaceae</taxon>
        <taxon>Botryobasidium</taxon>
    </lineage>
</organism>
<dbReference type="HOGENOM" id="CLU_024199_1_2_1"/>
<sequence length="620" mass="68300">MPSIASSVTPGPPSPPTGQLARFAQTPKIMDAIALNSIPQLMQNLYEHILQNLHNNVEQNTPSGQNDTETQFLELLSHQYRFTGFFRGTSSPKITTQQRTEAVNYARTFAVDAIMSHADHMLYMINKGHNETQPIFRLPVEILAAIFQHATYTDPERSVHSVSANQGAFTISHVSSLWREVALSLPGLWATISSSSSIPYEICLSRAKGAPLHIEIDDQSASANALMHALRSHMDHWESLVLQCPNLTPETLQEWIGLPGPAPQLKLFRARFWRPSDFVLSPNMTRPDIFANHTPRLRVLHLDGIYISLYSPIYANLTSIHLATVSCFAPPEHLVHVLANCPLLEVLCLFALYFFGAPPNTTTPVPAPAPFIHLARLHLLSLKLVDHEAVQCILASIRVPLSLVLHVAMSFEDISEVFLPGVDVEGNFPNISAARSITVHPDFGAPPRISITLCSEAGGESHFTAIGISGDGNPDELMVLVLGSLVRLPLPNLVCLIINSMFREDLSSTFNAALCRGLLEPVSSITSIALLRCSRALVEALAITPTLHLWPQLDSIHLESFTILRDDLLRVLQSRALRGPHAHLVRERSGAYLRRVIFAKPVDPELVQAVRALGITVEFA</sequence>
<reference evidence="2" key="1">
    <citation type="journal article" date="2014" name="Proc. Natl. Acad. Sci. U.S.A.">
        <title>Extensive sampling of basidiomycete genomes demonstrates inadequacy of the white-rot/brown-rot paradigm for wood decay fungi.</title>
        <authorList>
            <person name="Riley R."/>
            <person name="Salamov A.A."/>
            <person name="Brown D.W."/>
            <person name="Nagy L.G."/>
            <person name="Floudas D."/>
            <person name="Held B.W."/>
            <person name="Levasseur A."/>
            <person name="Lombard V."/>
            <person name="Morin E."/>
            <person name="Otillar R."/>
            <person name="Lindquist E.A."/>
            <person name="Sun H."/>
            <person name="LaButti K.M."/>
            <person name="Schmutz J."/>
            <person name="Jabbour D."/>
            <person name="Luo H."/>
            <person name="Baker S.E."/>
            <person name="Pisabarro A.G."/>
            <person name="Walton J.D."/>
            <person name="Blanchette R.A."/>
            <person name="Henrissat B."/>
            <person name="Martin F."/>
            <person name="Cullen D."/>
            <person name="Hibbett D.S."/>
            <person name="Grigoriev I.V."/>
        </authorList>
    </citation>
    <scope>NUCLEOTIDE SEQUENCE [LARGE SCALE GENOMIC DNA]</scope>
    <source>
        <strain evidence="2">FD-172 SS1</strain>
    </source>
</reference>
<keyword evidence="2" id="KW-1185">Reference proteome</keyword>
<dbReference type="AlphaFoldDB" id="A0A067LSQ6"/>
<dbReference type="EMBL" id="KL198144">
    <property type="protein sequence ID" value="KDQ06288.1"/>
    <property type="molecule type" value="Genomic_DNA"/>
</dbReference>
<dbReference type="STRING" id="930990.A0A067LSQ6"/>
<protein>
    <submittedName>
        <fullName evidence="1">Uncharacterized protein</fullName>
    </submittedName>
</protein>
<proteinExistence type="predicted"/>
<dbReference type="Proteomes" id="UP000027195">
    <property type="component" value="Unassembled WGS sequence"/>
</dbReference>
<dbReference type="SUPFAM" id="SSF52047">
    <property type="entry name" value="RNI-like"/>
    <property type="match status" value="1"/>
</dbReference>
<evidence type="ECO:0000313" key="1">
    <source>
        <dbReference type="EMBL" id="KDQ06288.1"/>
    </source>
</evidence>
<dbReference type="InParanoid" id="A0A067LSQ6"/>
<gene>
    <name evidence="1" type="ORF">BOTBODRAFT_181747</name>
</gene>
<name>A0A067LSQ6_BOTB1</name>
<dbReference type="OrthoDB" id="2269034at2759"/>
<accession>A0A067LSQ6</accession>
<evidence type="ECO:0000313" key="2">
    <source>
        <dbReference type="Proteomes" id="UP000027195"/>
    </source>
</evidence>